<reference evidence="2" key="2">
    <citation type="submission" date="2013-10" db="EMBL/GenBank/DDBJ databases">
        <authorList>
            <person name="Aslett M."/>
        </authorList>
    </citation>
    <scope>NUCLEOTIDE SEQUENCE [LARGE SCALE GENOMIC DNA]</scope>
    <source>
        <strain evidence="2">Houghton</strain>
    </source>
</reference>
<dbReference type="RefSeq" id="XP_013228436.1">
    <property type="nucleotide sequence ID" value="XM_013372982.1"/>
</dbReference>
<protein>
    <submittedName>
        <fullName evidence="2">Uncharacterized protein</fullName>
    </submittedName>
</protein>
<reference evidence="2" key="1">
    <citation type="submission" date="2013-10" db="EMBL/GenBank/DDBJ databases">
        <title>Genomic analysis of the causative agents of coccidiosis in chickens.</title>
        <authorList>
            <person name="Reid A.J."/>
            <person name="Blake D."/>
            <person name="Billington K."/>
            <person name="Browne H."/>
            <person name="Dunn M."/>
            <person name="Hung S."/>
            <person name="Kawahara F."/>
            <person name="Miranda-Saavedra D."/>
            <person name="Mourier T."/>
            <person name="Nagra H."/>
            <person name="Otto T.D."/>
            <person name="Rawlings N."/>
            <person name="Sanchez A."/>
            <person name="Sanders M."/>
            <person name="Subramaniam C."/>
            <person name="Tay Y."/>
            <person name="Dear P."/>
            <person name="Doerig C."/>
            <person name="Gruber A."/>
            <person name="Parkinson J."/>
            <person name="Shirley M."/>
            <person name="Wan K.L."/>
            <person name="Berriman M."/>
            <person name="Tomley F."/>
            <person name="Pain A."/>
        </authorList>
    </citation>
    <scope>NUCLEOTIDE SEQUENCE [LARGE SCALE GENOMIC DNA]</scope>
    <source>
        <strain evidence="2">Houghton</strain>
    </source>
</reference>
<accession>U6KQ80</accession>
<evidence type="ECO:0000256" key="1">
    <source>
        <dbReference type="SAM" id="MobiDB-lite"/>
    </source>
</evidence>
<feature type="region of interest" description="Disordered" evidence="1">
    <location>
        <begin position="26"/>
        <end position="50"/>
    </location>
</feature>
<dbReference type="OrthoDB" id="347626at2759"/>
<keyword evidence="3" id="KW-1185">Reference proteome</keyword>
<evidence type="ECO:0000313" key="2">
    <source>
        <dbReference type="EMBL" id="CDJ37598.1"/>
    </source>
</evidence>
<evidence type="ECO:0000313" key="3">
    <source>
        <dbReference type="Proteomes" id="UP000030747"/>
    </source>
</evidence>
<dbReference type="VEuPathDB" id="ToxoDB:ETH2_1370500"/>
<proteinExistence type="predicted"/>
<dbReference type="OMA" id="SPREMHQ"/>
<dbReference type="EMBL" id="HG673769">
    <property type="protein sequence ID" value="CDJ37598.1"/>
    <property type="molecule type" value="Genomic_DNA"/>
</dbReference>
<dbReference type="AlphaFoldDB" id="U6KQ80"/>
<name>U6KQ80_EIMTE</name>
<sequence>MPWPEFLAVHDYPCRGRRLLKPREAATSPDAGSCCYDSSRRTPDATQQQGALGYGEAVPSFAVSLVNCPLPLYDQDLLHHVHGQQLQPQQQPLQQLEGFYSPLPPSPREMHQLQIPSQQAASQRSCLRQEEGEVASKGALDSFSPTFATELLADIELDEETGSLTASADAAAATAGDANANSGAAGANFLLLIDVPVQQSNAAAS</sequence>
<dbReference type="VEuPathDB" id="ToxoDB:ETH_00001535"/>
<organism evidence="2 3">
    <name type="scientific">Eimeria tenella</name>
    <name type="common">Coccidian parasite</name>
    <dbReference type="NCBI Taxonomy" id="5802"/>
    <lineage>
        <taxon>Eukaryota</taxon>
        <taxon>Sar</taxon>
        <taxon>Alveolata</taxon>
        <taxon>Apicomplexa</taxon>
        <taxon>Conoidasida</taxon>
        <taxon>Coccidia</taxon>
        <taxon>Eucoccidiorida</taxon>
        <taxon>Eimeriorina</taxon>
        <taxon>Eimeriidae</taxon>
        <taxon>Eimeria</taxon>
    </lineage>
</organism>
<dbReference type="Proteomes" id="UP000030747">
    <property type="component" value="Unassembled WGS sequence"/>
</dbReference>
<dbReference type="GeneID" id="25249522"/>
<gene>
    <name evidence="2" type="ORF">ETH_00001535</name>
</gene>